<gene>
    <name evidence="1" type="primary">steC_1</name>
    <name evidence="1" type="ORF">SGGMMB4_02866</name>
</gene>
<name>A0A193QJ96_SODGM</name>
<dbReference type="Proteomes" id="UP000245838">
    <property type="component" value="Chromosome sggmmb4_Chromosome"/>
</dbReference>
<sequence>MGKSINQHVIAKGKEIGRGCYGSAFKIGAFVVKIPCNKDKVWIDFAALPNAHPVRTQYYLNRANDEPDFARAGVMTNKHGDSVDVFVTKYIVGSTLEDLFDDEEVYRLRTKALMQLDARGLFMHDADVIGNILVDRDGRIYFIDADQMVIAQRQRLTCAPSFATEELEAVLEIQYQAMAKRAMKRCRRDNDYLRRLSALRAMRVQPTAMDITAARCGP</sequence>
<dbReference type="EMBL" id="LN854557">
    <property type="protein sequence ID" value="CRL45259.1"/>
    <property type="molecule type" value="Genomic_DNA"/>
</dbReference>
<evidence type="ECO:0000313" key="1">
    <source>
        <dbReference type="EMBL" id="CRL45259.1"/>
    </source>
</evidence>
<keyword evidence="1" id="KW-0418">Kinase</keyword>
<dbReference type="RefSeq" id="WP_166506625.1">
    <property type="nucleotide sequence ID" value="NZ_LN854557.1"/>
</dbReference>
<reference evidence="1 2" key="1">
    <citation type="submission" date="2015-05" db="EMBL/GenBank/DDBJ databases">
        <authorList>
            <person name="Goodhead I."/>
        </authorList>
    </citation>
    <scope>NUCLEOTIDE SEQUENCE [LARGE SCALE GENOMIC DNA]</scope>
    <source>
        <strain evidence="2">morsitans</strain>
    </source>
</reference>
<dbReference type="InterPro" id="IPR011009">
    <property type="entry name" value="Kinase-like_dom_sf"/>
</dbReference>
<dbReference type="GO" id="GO:0016301">
    <property type="term" value="F:kinase activity"/>
    <property type="evidence" value="ECO:0007669"/>
    <property type="project" value="UniProtKB-KW"/>
</dbReference>
<dbReference type="SUPFAM" id="SSF56112">
    <property type="entry name" value="Protein kinase-like (PK-like)"/>
    <property type="match status" value="1"/>
</dbReference>
<proteinExistence type="predicted"/>
<evidence type="ECO:0000313" key="2">
    <source>
        <dbReference type="Proteomes" id="UP000245838"/>
    </source>
</evidence>
<keyword evidence="1" id="KW-0808">Transferase</keyword>
<organism evidence="1 2">
    <name type="scientific">Sodalis glossinidius (strain morsitans)</name>
    <dbReference type="NCBI Taxonomy" id="343509"/>
    <lineage>
        <taxon>Bacteria</taxon>
        <taxon>Pseudomonadati</taxon>
        <taxon>Pseudomonadota</taxon>
        <taxon>Gammaproteobacteria</taxon>
        <taxon>Enterobacterales</taxon>
        <taxon>Bruguierivoracaceae</taxon>
        <taxon>Sodalis</taxon>
    </lineage>
</organism>
<dbReference type="AlphaFoldDB" id="A0A193QJ96"/>
<protein>
    <submittedName>
        <fullName evidence="1">Secreted effector kinase SteC</fullName>
    </submittedName>
</protein>
<accession>A0A193QJ96</accession>